<dbReference type="PROSITE" id="PS51462">
    <property type="entry name" value="NUDIX"/>
    <property type="match status" value="1"/>
</dbReference>
<keyword evidence="1" id="KW-0378">Hydrolase</keyword>
<protein>
    <submittedName>
        <fullName evidence="3">ADP-ribose pyrophosphatase</fullName>
    </submittedName>
</protein>
<sequence length="233" mass="26155">MFKQLFKPTTTTTTTTTLIKRFMSASTPIKNSPFKAKVTSIEPLTNGKWIQTKKINYDDPNGNSRVWEMAIRTTRSTTTNIDAVSIVSILHNHANDSKEIVLVKQFRPPTEQVVIELPAGLIDPNESIESTAIRELIEETGYYGTFKSQSIPIFSDPGLTNANMVLAYVDVDLNDPKNQSPQPKLEPGEFIITFTLPLNNLLHSLEEICEKENCTIDARLYHFAKGLELAQQL</sequence>
<comment type="caution">
    <text evidence="3">The sequence shown here is derived from an EMBL/GenBank/DDBJ whole genome shotgun (WGS) entry which is preliminary data.</text>
</comment>
<dbReference type="FunFam" id="3.90.79.10:FF:000155">
    <property type="entry name" value="ADP-ribose diphosphatase"/>
    <property type="match status" value="1"/>
</dbReference>
<organism evidence="3 4">
    <name type="scientific">Candida albicans P78048</name>
    <dbReference type="NCBI Taxonomy" id="1094989"/>
    <lineage>
        <taxon>Eukaryota</taxon>
        <taxon>Fungi</taxon>
        <taxon>Dikarya</taxon>
        <taxon>Ascomycota</taxon>
        <taxon>Saccharomycotina</taxon>
        <taxon>Pichiomycetes</taxon>
        <taxon>Debaryomycetaceae</taxon>
        <taxon>Candida/Lodderomyces clade</taxon>
        <taxon>Candida</taxon>
    </lineage>
</organism>
<evidence type="ECO:0000259" key="2">
    <source>
        <dbReference type="PROSITE" id="PS51462"/>
    </source>
</evidence>
<evidence type="ECO:0000313" key="4">
    <source>
        <dbReference type="Proteomes" id="UP000030161"/>
    </source>
</evidence>
<dbReference type="SMR" id="A0AB34PRU7"/>
<evidence type="ECO:0000256" key="1">
    <source>
        <dbReference type="ARBA" id="ARBA00022801"/>
    </source>
</evidence>
<evidence type="ECO:0000313" key="3">
    <source>
        <dbReference type="EMBL" id="KGR10434.1"/>
    </source>
</evidence>
<dbReference type="PROSITE" id="PS00893">
    <property type="entry name" value="NUDIX_BOX"/>
    <property type="match status" value="1"/>
</dbReference>
<dbReference type="InterPro" id="IPR020084">
    <property type="entry name" value="NUDIX_hydrolase_CS"/>
</dbReference>
<name>A0AB34PRU7_CANAX</name>
<dbReference type="GO" id="GO:0006753">
    <property type="term" value="P:nucleoside phosphate metabolic process"/>
    <property type="evidence" value="ECO:0007669"/>
    <property type="project" value="TreeGrafter"/>
</dbReference>
<dbReference type="GO" id="GO:0005634">
    <property type="term" value="C:nucleus"/>
    <property type="evidence" value="ECO:0007669"/>
    <property type="project" value="TreeGrafter"/>
</dbReference>
<dbReference type="PANTHER" id="PTHR11839">
    <property type="entry name" value="UDP/ADP-SUGAR PYROPHOSPHATASE"/>
    <property type="match status" value="1"/>
</dbReference>
<dbReference type="Gene3D" id="3.90.79.10">
    <property type="entry name" value="Nucleoside Triphosphate Pyrophosphohydrolase"/>
    <property type="match status" value="1"/>
</dbReference>
<dbReference type="InterPro" id="IPR000086">
    <property type="entry name" value="NUDIX_hydrolase_dom"/>
</dbReference>
<dbReference type="SUPFAM" id="SSF55811">
    <property type="entry name" value="Nudix"/>
    <property type="match status" value="1"/>
</dbReference>
<accession>A0AB34PRU7</accession>
<dbReference type="GO" id="GO:0047631">
    <property type="term" value="F:ADP-ribose diphosphatase activity"/>
    <property type="evidence" value="ECO:0007669"/>
    <property type="project" value="TreeGrafter"/>
</dbReference>
<dbReference type="AlphaFoldDB" id="A0AB34PRU7"/>
<proteinExistence type="predicted"/>
<gene>
    <name evidence="3" type="ORF">MG3_03191</name>
</gene>
<dbReference type="InterPro" id="IPR015797">
    <property type="entry name" value="NUDIX_hydrolase-like_dom_sf"/>
</dbReference>
<reference evidence="3 4" key="1">
    <citation type="submission" date="2013-12" db="EMBL/GenBank/DDBJ databases">
        <title>The Genome Sequence of Candida albicans P78048.</title>
        <authorList>
            <consortium name="The Broad Institute Genome Sequencing Platform"/>
            <consortium name="The Broad Institute Genome Sequencing Center for Infectious Disease"/>
            <person name="Cuomo C."/>
            <person name="Bennett R."/>
            <person name="Hirakawa M."/>
            <person name="Noverr M."/>
            <person name="Mitchell A."/>
            <person name="Young S.K."/>
            <person name="Zeng Q."/>
            <person name="Gargeya S."/>
            <person name="Fitzgerald M."/>
            <person name="Abouelleil A."/>
            <person name="Alvarado L."/>
            <person name="Berlin A.M."/>
            <person name="Chapman S.B."/>
            <person name="Dewar J."/>
            <person name="Goldberg J."/>
            <person name="Griggs A."/>
            <person name="Gujja S."/>
            <person name="Hansen M."/>
            <person name="Howarth C."/>
            <person name="Imamovic A."/>
            <person name="Larimer J."/>
            <person name="McCowan C."/>
            <person name="Murphy C."/>
            <person name="Pearson M."/>
            <person name="Priest M."/>
            <person name="Roberts A."/>
            <person name="Saif S."/>
            <person name="Shea T."/>
            <person name="Sykes S."/>
            <person name="Wortman J."/>
            <person name="Nusbaum C."/>
            <person name="Birren B."/>
        </authorList>
    </citation>
    <scope>NUCLEOTIDE SEQUENCE [LARGE SCALE GENOMIC DNA]</scope>
    <source>
        <strain evidence="3 4">P78048</strain>
    </source>
</reference>
<dbReference type="EMBL" id="AJIX01000021">
    <property type="protein sequence ID" value="KGR10434.1"/>
    <property type="molecule type" value="Genomic_DNA"/>
</dbReference>
<dbReference type="GO" id="GO:0019693">
    <property type="term" value="P:ribose phosphate metabolic process"/>
    <property type="evidence" value="ECO:0007669"/>
    <property type="project" value="TreeGrafter"/>
</dbReference>
<dbReference type="PANTHER" id="PTHR11839:SF26">
    <property type="entry name" value="ADP-RIBOSE DIPHOSPHATASE"/>
    <property type="match status" value="1"/>
</dbReference>
<dbReference type="Proteomes" id="UP000030161">
    <property type="component" value="Unassembled WGS sequence"/>
</dbReference>
<feature type="domain" description="Nudix hydrolase" evidence="2">
    <location>
        <begin position="79"/>
        <end position="220"/>
    </location>
</feature>
<dbReference type="Pfam" id="PF00293">
    <property type="entry name" value="NUDIX"/>
    <property type="match status" value="1"/>
</dbReference>
<dbReference type="CDD" id="cd18888">
    <property type="entry name" value="NUDIX_ADPRase_Nudt5"/>
    <property type="match status" value="1"/>
</dbReference>